<dbReference type="InterPro" id="IPR016054">
    <property type="entry name" value="LY6_UPA_recep-like"/>
</dbReference>
<evidence type="ECO:0000313" key="8">
    <source>
        <dbReference type="Proteomes" id="UP000031515"/>
    </source>
</evidence>
<feature type="domain" description="UPAR/Ly6" evidence="6">
    <location>
        <begin position="4"/>
        <end position="88"/>
    </location>
</feature>
<dbReference type="SMART" id="SM00134">
    <property type="entry name" value="LU"/>
    <property type="match status" value="1"/>
</dbReference>
<keyword evidence="3" id="KW-0732">Signal</keyword>
<dbReference type="GO" id="GO:0005886">
    <property type="term" value="C:plasma membrane"/>
    <property type="evidence" value="ECO:0007669"/>
    <property type="project" value="UniProtKB-SubCell"/>
</dbReference>
<accession>A0A093DFT6</accession>
<reference evidence="8" key="2">
    <citation type="journal article" date="2014" name="Science">
        <title>Comparative genomics reveals insights into avian genome evolution and adaptation.</title>
        <authorList>
            <consortium name="Avian Genome Consortium"/>
            <person name="Zhang G."/>
            <person name="Li C."/>
            <person name="Li Q."/>
            <person name="Li B."/>
            <person name="Larkin D.M."/>
            <person name="Lee C."/>
            <person name="Storz J.F."/>
            <person name="Antunes A."/>
            <person name="Greenwold M.J."/>
            <person name="Meredith R.W."/>
            <person name="Odeen A."/>
            <person name="Cui J."/>
            <person name="Zhou Q."/>
            <person name="Xu L."/>
            <person name="Pan H."/>
            <person name="Wang Z."/>
            <person name="Jin L."/>
            <person name="Zhang P."/>
            <person name="Hu H."/>
            <person name="Yang W."/>
            <person name="Hu J."/>
            <person name="Xiao J."/>
            <person name="Yang Z."/>
            <person name="Liu Y."/>
            <person name="Xie Q."/>
            <person name="Yu H."/>
            <person name="Lian J."/>
            <person name="Wen P."/>
            <person name="Zhang F."/>
            <person name="Li H."/>
            <person name="Zeng Y."/>
            <person name="Xiong Z."/>
            <person name="Liu S."/>
            <person name="Zhou L."/>
            <person name="Huang Z."/>
            <person name="An N."/>
            <person name="Wang J."/>
            <person name="Zheng Q."/>
            <person name="Xiong Y."/>
            <person name="Wang G."/>
            <person name="Wang B."/>
            <person name="Wang J."/>
            <person name="Fan Y."/>
            <person name="da Fonseca R.R."/>
            <person name="Alfaro-Nunez A."/>
            <person name="Schubert M."/>
            <person name="Orlando L."/>
            <person name="Mourier T."/>
            <person name="Howard J.T."/>
            <person name="Ganapathy G."/>
            <person name="Pfenning A."/>
            <person name="Whitney O."/>
            <person name="Rivas M.V."/>
            <person name="Hara E."/>
            <person name="Smith J."/>
            <person name="Farre M."/>
            <person name="Narayan J."/>
            <person name="Slavov G."/>
            <person name="Romanov M.N."/>
            <person name="Borges R."/>
            <person name="Machado J.P."/>
            <person name="Khan I."/>
            <person name="Springer M.S."/>
            <person name="Gatesy J."/>
            <person name="Hoffmann F.G."/>
            <person name="Opazo J.C."/>
            <person name="Hastad O."/>
            <person name="Sawyer R.H."/>
            <person name="Kim H."/>
            <person name="Kim K.W."/>
            <person name="Kim H.J."/>
            <person name="Cho S."/>
            <person name="Li N."/>
            <person name="Huang Y."/>
            <person name="Bruford M.W."/>
            <person name="Zhan X."/>
            <person name="Dixon A."/>
            <person name="Bertelsen M.F."/>
            <person name="Derryberry E."/>
            <person name="Warren W."/>
            <person name="Wilson R.K."/>
            <person name="Li S."/>
            <person name="Ray D.A."/>
            <person name="Green R.E."/>
            <person name="O'Brien S.J."/>
            <person name="Griffin D."/>
            <person name="Johnson W.E."/>
            <person name="Haussler D."/>
            <person name="Ryder O.A."/>
            <person name="Willerslev E."/>
            <person name="Graves G.R."/>
            <person name="Alstrom P."/>
            <person name="Fjeldsa J."/>
            <person name="Mindell D.P."/>
            <person name="Edwards S.V."/>
            <person name="Braun E.L."/>
            <person name="Rahbek C."/>
            <person name="Burt D.W."/>
            <person name="Houde P."/>
            <person name="Zhang Y."/>
            <person name="Yang H."/>
            <person name="Wang J."/>
            <person name="Jarvis E.D."/>
            <person name="Gilbert M.T."/>
            <person name="Wang J."/>
        </authorList>
    </citation>
    <scope>NUCLEOTIDE SEQUENCE [LARGE SCALE GENOMIC DNA]</scope>
</reference>
<sequence>GSSLQCYSCSFQLSDSKCNTEDTICRANQTCKTDVIKVAFLKIISKGCDSCSPTFQDYGVSSRNVTCCTSDKCNVNAAGSVRSSYGMAAGLVASILWPFFSNR</sequence>
<evidence type="ECO:0000259" key="6">
    <source>
        <dbReference type="SMART" id="SM00134"/>
    </source>
</evidence>
<gene>
    <name evidence="7" type="ORF">M959_06874</name>
</gene>
<dbReference type="PANTHER" id="PTHR16983:SF1">
    <property type="entry name" value="PROSTATE STEM CELL ANTIGEN"/>
    <property type="match status" value="1"/>
</dbReference>
<keyword evidence="2" id="KW-1003">Cell membrane</keyword>
<dbReference type="InterPro" id="IPR051110">
    <property type="entry name" value="Ly-6/neurotoxin-like_GPI-ap"/>
</dbReference>
<evidence type="ECO:0000256" key="3">
    <source>
        <dbReference type="ARBA" id="ARBA00022729"/>
    </source>
</evidence>
<dbReference type="Pfam" id="PF00087">
    <property type="entry name" value="Toxin_TOLIP"/>
    <property type="match status" value="1"/>
</dbReference>
<reference evidence="7 8" key="1">
    <citation type="submission" date="2013-08" db="EMBL/GenBank/DDBJ databases">
        <title>Genome evolution of avian class.</title>
        <authorList>
            <person name="Zhang G."/>
            <person name="Li C."/>
        </authorList>
    </citation>
    <scope>NUCLEOTIDE SEQUENCE [LARGE SCALE GENOMIC DNA]</scope>
    <source>
        <strain evidence="7">M959</strain>
    </source>
</reference>
<feature type="non-terminal residue" evidence="7">
    <location>
        <position position="103"/>
    </location>
</feature>
<comment type="subcellular location">
    <subcellularLocation>
        <location evidence="1">Cell membrane</location>
    </subcellularLocation>
</comment>
<dbReference type="PANTHER" id="PTHR16983">
    <property type="entry name" value="UPAR/LY6 DOMAIN-CONTAINING PROTEIN"/>
    <property type="match status" value="1"/>
</dbReference>
<keyword evidence="5" id="KW-0325">Glycoprotein</keyword>
<dbReference type="AlphaFoldDB" id="A0A093DFT6"/>
<evidence type="ECO:0000256" key="4">
    <source>
        <dbReference type="ARBA" id="ARBA00023136"/>
    </source>
</evidence>
<evidence type="ECO:0000256" key="5">
    <source>
        <dbReference type="ARBA" id="ARBA00023180"/>
    </source>
</evidence>
<dbReference type="EMBL" id="KN125970">
    <property type="protein sequence ID" value="KFU85552.1"/>
    <property type="molecule type" value="Genomic_DNA"/>
</dbReference>
<dbReference type="InterPro" id="IPR045860">
    <property type="entry name" value="Snake_toxin-like_sf"/>
</dbReference>
<keyword evidence="8" id="KW-1185">Reference proteome</keyword>
<proteinExistence type="predicted"/>
<evidence type="ECO:0000313" key="7">
    <source>
        <dbReference type="EMBL" id="KFU85552.1"/>
    </source>
</evidence>
<dbReference type="SUPFAM" id="SSF57302">
    <property type="entry name" value="Snake toxin-like"/>
    <property type="match status" value="1"/>
</dbReference>
<feature type="non-terminal residue" evidence="7">
    <location>
        <position position="1"/>
    </location>
</feature>
<keyword evidence="4" id="KW-0472">Membrane</keyword>
<dbReference type="Proteomes" id="UP000031515">
    <property type="component" value="Unassembled WGS sequence"/>
</dbReference>
<dbReference type="GO" id="GO:0030154">
    <property type="term" value="P:cell differentiation"/>
    <property type="evidence" value="ECO:0007669"/>
    <property type="project" value="UniProtKB-ARBA"/>
</dbReference>
<dbReference type="Gene3D" id="2.10.60.10">
    <property type="entry name" value="CD59"/>
    <property type="match status" value="1"/>
</dbReference>
<evidence type="ECO:0000256" key="1">
    <source>
        <dbReference type="ARBA" id="ARBA00004236"/>
    </source>
</evidence>
<evidence type="ECO:0000256" key="2">
    <source>
        <dbReference type="ARBA" id="ARBA00022475"/>
    </source>
</evidence>
<organism evidence="7 8">
    <name type="scientific">Chaetura pelagica</name>
    <name type="common">Chimney swift</name>
    <name type="synonym">Hirundo pelagica</name>
    <dbReference type="NCBI Taxonomy" id="8897"/>
    <lineage>
        <taxon>Eukaryota</taxon>
        <taxon>Metazoa</taxon>
        <taxon>Chordata</taxon>
        <taxon>Craniata</taxon>
        <taxon>Vertebrata</taxon>
        <taxon>Euteleostomi</taxon>
        <taxon>Archelosauria</taxon>
        <taxon>Archosauria</taxon>
        <taxon>Dinosauria</taxon>
        <taxon>Saurischia</taxon>
        <taxon>Theropoda</taxon>
        <taxon>Coelurosauria</taxon>
        <taxon>Aves</taxon>
        <taxon>Neognathae</taxon>
        <taxon>Neoaves</taxon>
        <taxon>Strisores</taxon>
        <taxon>Apodiformes</taxon>
        <taxon>Apodidae</taxon>
        <taxon>Apodinae</taxon>
        <taxon>Chaetura</taxon>
    </lineage>
</organism>
<protein>
    <submittedName>
        <fullName evidence="7">Prostate stem cell antigen</fullName>
    </submittedName>
</protein>
<dbReference type="InterPro" id="IPR035076">
    <property type="entry name" value="Toxin/TOLIP"/>
</dbReference>
<name>A0A093DFT6_CHAPE</name>